<dbReference type="GO" id="GO:0004190">
    <property type="term" value="F:aspartic-type endopeptidase activity"/>
    <property type="evidence" value="ECO:0007669"/>
    <property type="project" value="InterPro"/>
</dbReference>
<dbReference type="Gene3D" id="1.20.120.1220">
    <property type="match status" value="1"/>
</dbReference>
<evidence type="ECO:0000256" key="2">
    <source>
        <dbReference type="RuleBase" id="RU003793"/>
    </source>
</evidence>
<dbReference type="EMBL" id="FWFK01000001">
    <property type="protein sequence ID" value="SLN13262.1"/>
    <property type="molecule type" value="Genomic_DNA"/>
</dbReference>
<dbReference type="Pfam" id="PF01478">
    <property type="entry name" value="Peptidase_A24"/>
    <property type="match status" value="1"/>
</dbReference>
<feature type="transmembrane region" description="Helical" evidence="3">
    <location>
        <begin position="31"/>
        <end position="49"/>
    </location>
</feature>
<feature type="domain" description="Prepilin type IV endopeptidase peptidase" evidence="4">
    <location>
        <begin position="11"/>
        <end position="117"/>
    </location>
</feature>
<feature type="transmembrane region" description="Helical" evidence="3">
    <location>
        <begin position="94"/>
        <end position="116"/>
    </location>
</feature>
<keyword evidence="3" id="KW-0472">Membrane</keyword>
<feature type="transmembrane region" description="Helical" evidence="3">
    <location>
        <begin position="56"/>
        <end position="74"/>
    </location>
</feature>
<dbReference type="InterPro" id="IPR014032">
    <property type="entry name" value="Peptidase_A24A_bac"/>
</dbReference>
<evidence type="ECO:0000256" key="1">
    <source>
        <dbReference type="ARBA" id="ARBA00005801"/>
    </source>
</evidence>
<organism evidence="5 6">
    <name type="scientific">Roseivivax jejudonensis</name>
    <dbReference type="NCBI Taxonomy" id="1529041"/>
    <lineage>
        <taxon>Bacteria</taxon>
        <taxon>Pseudomonadati</taxon>
        <taxon>Pseudomonadota</taxon>
        <taxon>Alphaproteobacteria</taxon>
        <taxon>Rhodobacterales</taxon>
        <taxon>Roseobacteraceae</taxon>
        <taxon>Roseivivax</taxon>
    </lineage>
</organism>
<dbReference type="AlphaFoldDB" id="A0A1X6Y7R2"/>
<dbReference type="OrthoDB" id="9789291at2"/>
<dbReference type="PANTHER" id="PTHR30487">
    <property type="entry name" value="TYPE 4 PREPILIN-LIKE PROTEINS LEADER PEPTIDE-PROCESSING ENZYME"/>
    <property type="match status" value="1"/>
</dbReference>
<dbReference type="GO" id="GO:0006465">
    <property type="term" value="P:signal peptide processing"/>
    <property type="evidence" value="ECO:0007669"/>
    <property type="project" value="TreeGrafter"/>
</dbReference>
<dbReference type="RefSeq" id="WP_085790155.1">
    <property type="nucleotide sequence ID" value="NZ_FWFK01000001.1"/>
</dbReference>
<comment type="similarity">
    <text evidence="1 2">Belongs to the peptidase A24 family.</text>
</comment>
<keyword evidence="3" id="KW-0812">Transmembrane</keyword>
<evidence type="ECO:0000313" key="6">
    <source>
        <dbReference type="Proteomes" id="UP000193570"/>
    </source>
</evidence>
<dbReference type="Proteomes" id="UP000193570">
    <property type="component" value="Unassembled WGS sequence"/>
</dbReference>
<dbReference type="PRINTS" id="PR00864">
    <property type="entry name" value="PREPILNPTASE"/>
</dbReference>
<dbReference type="InterPro" id="IPR050882">
    <property type="entry name" value="Prepilin_peptidase/N-MTase"/>
</dbReference>
<feature type="transmembrane region" description="Helical" evidence="3">
    <location>
        <begin position="128"/>
        <end position="147"/>
    </location>
</feature>
<proteinExistence type="inferred from homology"/>
<reference evidence="5 6" key="1">
    <citation type="submission" date="2017-03" db="EMBL/GenBank/DDBJ databases">
        <authorList>
            <person name="Afonso C.L."/>
            <person name="Miller P.J."/>
            <person name="Scott M.A."/>
            <person name="Spackman E."/>
            <person name="Goraichik I."/>
            <person name="Dimitrov K.M."/>
            <person name="Suarez D.L."/>
            <person name="Swayne D.E."/>
        </authorList>
    </citation>
    <scope>NUCLEOTIDE SEQUENCE [LARGE SCALE GENOMIC DNA]</scope>
    <source>
        <strain evidence="5 6">CECT 8625</strain>
    </source>
</reference>
<evidence type="ECO:0000259" key="4">
    <source>
        <dbReference type="Pfam" id="PF01478"/>
    </source>
</evidence>
<keyword evidence="6" id="KW-1185">Reference proteome</keyword>
<keyword evidence="3" id="KW-1133">Transmembrane helix</keyword>
<accession>A0A1X6Y7R2</accession>
<dbReference type="PANTHER" id="PTHR30487:SF0">
    <property type="entry name" value="PREPILIN LEADER PEPTIDASE_N-METHYLTRANSFERASE-RELATED"/>
    <property type="match status" value="1"/>
</dbReference>
<protein>
    <submittedName>
        <fullName evidence="5">Type 4 prepilin-like proteins leader peptide-processing enzyme</fullName>
    </submittedName>
</protein>
<sequence>MSVEVFATVPLLVILAALALTDVLTHRLPDAGTIPIGVFGLIVAIASPAGDLFESLLAAAAGYGLFWGVGAAFYRLRGYEGLGLGDAKLFGAAGAWVGLAGLAWVLLVATLMALIYVQAMGARRDTRVAFGPWLCIGFCAVWVGKLIG</sequence>
<dbReference type="InterPro" id="IPR000045">
    <property type="entry name" value="Prepilin_IV_endopep_pep"/>
</dbReference>
<evidence type="ECO:0000256" key="3">
    <source>
        <dbReference type="SAM" id="Phobius"/>
    </source>
</evidence>
<gene>
    <name evidence="5" type="primary">gspO</name>
    <name evidence="5" type="ORF">ROJ8625_00392</name>
</gene>
<evidence type="ECO:0000313" key="5">
    <source>
        <dbReference type="EMBL" id="SLN13262.1"/>
    </source>
</evidence>
<dbReference type="GO" id="GO:0005886">
    <property type="term" value="C:plasma membrane"/>
    <property type="evidence" value="ECO:0007669"/>
    <property type="project" value="TreeGrafter"/>
</dbReference>
<name>A0A1X6Y7R2_9RHOB</name>